<dbReference type="EMBL" id="NFIE01000009">
    <property type="protein sequence ID" value="OUN88760.1"/>
    <property type="molecule type" value="Genomic_DNA"/>
</dbReference>
<feature type="transmembrane region" description="Helical" evidence="6">
    <location>
        <begin position="98"/>
        <end position="116"/>
    </location>
</feature>
<feature type="transmembrane region" description="Helical" evidence="6">
    <location>
        <begin position="247"/>
        <end position="266"/>
    </location>
</feature>
<evidence type="ECO:0000256" key="1">
    <source>
        <dbReference type="ARBA" id="ARBA00004651"/>
    </source>
</evidence>
<evidence type="ECO:0000256" key="6">
    <source>
        <dbReference type="SAM" id="Phobius"/>
    </source>
</evidence>
<feature type="transmembrane region" description="Helical" evidence="6">
    <location>
        <begin position="147"/>
        <end position="170"/>
    </location>
</feature>
<feature type="transmembrane region" description="Helical" evidence="6">
    <location>
        <begin position="461"/>
        <end position="482"/>
    </location>
</feature>
<gene>
    <name evidence="7" type="ORF">B5G02_05090</name>
</gene>
<feature type="transmembrane region" description="Helical" evidence="6">
    <location>
        <begin position="182"/>
        <end position="203"/>
    </location>
</feature>
<evidence type="ECO:0000313" key="7">
    <source>
        <dbReference type="EMBL" id="OUN88760.1"/>
    </source>
</evidence>
<dbReference type="OrthoDB" id="9342495at2"/>
<comment type="subcellular location">
    <subcellularLocation>
        <location evidence="1">Cell membrane</location>
        <topology evidence="1">Multi-pass membrane protein</topology>
    </subcellularLocation>
</comment>
<feature type="transmembrane region" description="Helical" evidence="6">
    <location>
        <begin position="423"/>
        <end position="449"/>
    </location>
</feature>
<feature type="transmembrane region" description="Helical" evidence="6">
    <location>
        <begin position="334"/>
        <end position="354"/>
    </location>
</feature>
<accession>A0A1Y3Y349</accession>
<evidence type="ECO:0000256" key="5">
    <source>
        <dbReference type="ARBA" id="ARBA00023136"/>
    </source>
</evidence>
<dbReference type="InterPro" id="IPR051679">
    <property type="entry name" value="DASS-Related_Transporters"/>
</dbReference>
<dbReference type="RefSeq" id="WP_094335418.1">
    <property type="nucleotide sequence ID" value="NZ_NFIE01000009.1"/>
</dbReference>
<dbReference type="AlphaFoldDB" id="A0A1Y3Y349"/>
<keyword evidence="4 6" id="KW-1133">Transmembrane helix</keyword>
<feature type="transmembrane region" description="Helical" evidence="6">
    <location>
        <begin position="122"/>
        <end position="140"/>
    </location>
</feature>
<sequence length="483" mass="50452">MSEQAKKKKKKGLNSYLILAACLVGTAVLTWIVSAFSPEVTPATLAQVLSSPVEGFASAMAVCVFVIVLGGFLEIVAATGALDAGIAALVRRMRGHELLLIPILMTLLGICGSTYGMCEETVPFYIIIGTAMYAAGFDTLTSCLMVLLGAGCGCIGSTVNPFSVGVAQAALADLGYSVDQGVLLALGLVILVIAEGSAIVFVMNYARKVRANPDASLMSPSERAAEKAEFSGASDTQERKLTGRQRLVLVLLAFAFIVMIISFIPWENFGITVFLAGATGDNLATAWSAILTGVPLGQWYFNECTTWFLLMAIVVGIAGGLSGDSIVKTFLKGAAGILDIALVIALARAISVLMSATHLDTWLLNTAASMLANVPAPVFAIGSMVVFLLLSFAIPSSSGMATVSMPIMGPLAIQLGLSPEVMIMIYVVAHGLILLFTPTFGVLVAGLAISKVEYNTFLKCLAPYLVGLTVVLMALLTVAMVVL</sequence>
<dbReference type="Proteomes" id="UP000195781">
    <property type="component" value="Unassembled WGS sequence"/>
</dbReference>
<feature type="transmembrane region" description="Helical" evidence="6">
    <location>
        <begin position="16"/>
        <end position="36"/>
    </location>
</feature>
<proteinExistence type="predicted"/>
<evidence type="ECO:0000313" key="8">
    <source>
        <dbReference type="Proteomes" id="UP000195781"/>
    </source>
</evidence>
<feature type="transmembrane region" description="Helical" evidence="6">
    <location>
        <begin position="56"/>
        <end position="77"/>
    </location>
</feature>
<feature type="transmembrane region" description="Helical" evidence="6">
    <location>
        <begin position="374"/>
        <end position="393"/>
    </location>
</feature>
<evidence type="ECO:0000256" key="4">
    <source>
        <dbReference type="ARBA" id="ARBA00022989"/>
    </source>
</evidence>
<keyword evidence="3 6" id="KW-0812">Transmembrane</keyword>
<keyword evidence="8" id="KW-1185">Reference proteome</keyword>
<feature type="transmembrane region" description="Helical" evidence="6">
    <location>
        <begin position="307"/>
        <end position="327"/>
    </location>
</feature>
<reference evidence="8" key="1">
    <citation type="submission" date="2017-04" db="EMBL/GenBank/DDBJ databases">
        <title>Function of individual gut microbiota members based on whole genome sequencing of pure cultures obtained from chicken caecum.</title>
        <authorList>
            <person name="Medvecky M."/>
            <person name="Cejkova D."/>
            <person name="Polansky O."/>
            <person name="Karasova D."/>
            <person name="Kubasova T."/>
            <person name="Cizek A."/>
            <person name="Rychlik I."/>
        </authorList>
    </citation>
    <scope>NUCLEOTIDE SEQUENCE [LARGE SCALE GENOMIC DNA]</scope>
    <source>
        <strain evidence="8">An5</strain>
    </source>
</reference>
<dbReference type="GO" id="GO:0005886">
    <property type="term" value="C:plasma membrane"/>
    <property type="evidence" value="ECO:0007669"/>
    <property type="project" value="UniProtKB-SubCell"/>
</dbReference>
<dbReference type="InterPro" id="IPR018385">
    <property type="entry name" value="C4_dicarb_anaerob_car-like"/>
</dbReference>
<evidence type="ECO:0000256" key="3">
    <source>
        <dbReference type="ARBA" id="ARBA00022692"/>
    </source>
</evidence>
<organism evidence="7 8">
    <name type="scientific">[Collinsella] massiliensis</name>
    <dbReference type="NCBI Taxonomy" id="1232426"/>
    <lineage>
        <taxon>Bacteria</taxon>
        <taxon>Bacillati</taxon>
        <taxon>Actinomycetota</taxon>
        <taxon>Coriobacteriia</taxon>
        <taxon>Coriobacteriales</taxon>
        <taxon>Coriobacteriaceae</taxon>
        <taxon>Enorma</taxon>
    </lineage>
</organism>
<evidence type="ECO:0000256" key="2">
    <source>
        <dbReference type="ARBA" id="ARBA00022475"/>
    </source>
</evidence>
<keyword evidence="5 6" id="KW-0472">Membrane</keyword>
<dbReference type="PANTHER" id="PTHR43652:SF6">
    <property type="entry name" value="ARGININE REPRESSOR"/>
    <property type="match status" value="1"/>
</dbReference>
<name>A0A1Y3Y349_9ACTN</name>
<dbReference type="PROSITE" id="PS51257">
    <property type="entry name" value="PROKAR_LIPOPROTEIN"/>
    <property type="match status" value="1"/>
</dbReference>
<dbReference type="PANTHER" id="PTHR43652">
    <property type="entry name" value="BASIC AMINO ACID ANTIPORTER YFCC-RELATED"/>
    <property type="match status" value="1"/>
</dbReference>
<protein>
    <submittedName>
        <fullName evidence="7">C4-dicarboxylate ABC transporter</fullName>
    </submittedName>
</protein>
<keyword evidence="2" id="KW-1003">Cell membrane</keyword>
<comment type="caution">
    <text evidence="7">The sequence shown here is derived from an EMBL/GenBank/DDBJ whole genome shotgun (WGS) entry which is preliminary data.</text>
</comment>
<dbReference type="Pfam" id="PF03606">
    <property type="entry name" value="DcuC"/>
    <property type="match status" value="1"/>
</dbReference>